<dbReference type="InterPro" id="IPR044016">
    <property type="entry name" value="Big_13"/>
</dbReference>
<evidence type="ECO:0000313" key="7">
    <source>
        <dbReference type="EMBL" id="MTW00789.1"/>
    </source>
</evidence>
<keyword evidence="2" id="KW-0645">Protease</keyword>
<dbReference type="AlphaFoldDB" id="A0A6L6PU69"/>
<name>A0A6L6PU69_9BURK</name>
<dbReference type="InterPro" id="IPR001343">
    <property type="entry name" value="Hemolysn_Ca-bd"/>
</dbReference>
<evidence type="ECO:0000259" key="6">
    <source>
        <dbReference type="SMART" id="SM00235"/>
    </source>
</evidence>
<keyword evidence="5" id="KW-0862">Zinc</keyword>
<comment type="similarity">
    <text evidence="1">Belongs to the peptidase M10B family.</text>
</comment>
<evidence type="ECO:0000256" key="1">
    <source>
        <dbReference type="ARBA" id="ARBA00009490"/>
    </source>
</evidence>
<reference evidence="7 8" key="1">
    <citation type="submission" date="2019-11" db="EMBL/GenBank/DDBJ databases">
        <title>Type strains purchased from KCTC, JCM and DSMZ.</title>
        <authorList>
            <person name="Lu H."/>
        </authorList>
    </citation>
    <scope>NUCLEOTIDE SEQUENCE [LARGE SCALE GENOMIC DNA]</scope>
    <source>
        <strain evidence="7 8">KCTC 42409</strain>
    </source>
</reference>
<comment type="caution">
    <text evidence="7">The sequence shown here is derived from an EMBL/GenBank/DDBJ whole genome shotgun (WGS) entry which is preliminary data.</text>
</comment>
<evidence type="ECO:0000256" key="4">
    <source>
        <dbReference type="ARBA" id="ARBA00022801"/>
    </source>
</evidence>
<dbReference type="InterPro" id="IPR001818">
    <property type="entry name" value="Pept_M10_metallopeptidase"/>
</dbReference>
<dbReference type="SUPFAM" id="SSF55486">
    <property type="entry name" value="Metalloproteases ('zincins'), catalytic domain"/>
    <property type="match status" value="1"/>
</dbReference>
<dbReference type="RefSeq" id="WP_155437191.1">
    <property type="nucleotide sequence ID" value="NZ_WNLA01000001.1"/>
</dbReference>
<organism evidence="7 8">
    <name type="scientific">Pseudoduganella ginsengisoli</name>
    <dbReference type="NCBI Taxonomy" id="1462440"/>
    <lineage>
        <taxon>Bacteria</taxon>
        <taxon>Pseudomonadati</taxon>
        <taxon>Pseudomonadota</taxon>
        <taxon>Betaproteobacteria</taxon>
        <taxon>Burkholderiales</taxon>
        <taxon>Oxalobacteraceae</taxon>
        <taxon>Telluria group</taxon>
        <taxon>Pseudoduganella</taxon>
    </lineage>
</organism>
<dbReference type="OrthoDB" id="480426at2"/>
<evidence type="ECO:0000256" key="3">
    <source>
        <dbReference type="ARBA" id="ARBA00022723"/>
    </source>
</evidence>
<dbReference type="Pfam" id="PF00413">
    <property type="entry name" value="Peptidase_M10"/>
    <property type="match status" value="1"/>
</dbReference>
<dbReference type="InterPro" id="IPR025282">
    <property type="entry name" value="DUF4214"/>
</dbReference>
<proteinExistence type="inferred from homology"/>
<dbReference type="Gene3D" id="3.40.390.10">
    <property type="entry name" value="Collagenase (Catalytic Domain)"/>
    <property type="match status" value="1"/>
</dbReference>
<dbReference type="GO" id="GO:0008270">
    <property type="term" value="F:zinc ion binding"/>
    <property type="evidence" value="ECO:0007669"/>
    <property type="project" value="InterPro"/>
</dbReference>
<evidence type="ECO:0000313" key="8">
    <source>
        <dbReference type="Proteomes" id="UP000484015"/>
    </source>
</evidence>
<dbReference type="InterPro" id="IPR024079">
    <property type="entry name" value="MetalloPept_cat_dom_sf"/>
</dbReference>
<dbReference type="Proteomes" id="UP000484015">
    <property type="component" value="Unassembled WGS sequence"/>
</dbReference>
<sequence length="804" mass="82276">MATVTQVNTTTTSGQNYIDALLFPSKSPDWNYVTGGTANTIYYTFSVAGNNETNNSDILSAPLAFSTSQQAATRTAIAYLTQLTGITFTETTDTAKAQVHFANINISGANTAGLCSSGYSYSYQSNTVTSYSASAYVYLDNVEWGSDNANLTAGTQGYETLLHELGHMLGLKHPFDDSPNLPTATDNTNYTLMSYTQTGATKSVFQEYDIAALKWIYGGDGLGGALGVNSTTGARWLAGTSTADALTGTSGDDILEGDGGNDTLNGGAGTDTAYYNGARSAYTVSQVNATTWTVTGSEGTDTLANMEKLRFTDGTITLASLVADTTPPVVPTLAVSAGTSNARPLFSGTTEAGAKVEVFDGTVSLGTATANSSGTWLLTPATLADGSHTITAKATDAAGNTSAASTPKSVIIDATPPVVPTLVVGSGVSNTRPSFSGVTEAGAKVEVFDGTVSLGTATANTSGAWSLTPSDLASGTHSITAKATDAAGNTSAATAAQSISVVTTDTTAPDAPTVNVSAGIASNRPLISGIAEAGSKVSVYDGTQSLGTATAGANGTWSLTPDLLANGNHSITAKATDAAGNTSLASAVRAVTIASPLNITGTAEGNTLSATAGNNYIDGGAGTDSVSFSGNRANFTVKKTATGFTVTDTVGSGGTDTLVNIERLTFSDKLAVGLDIDGNGGQAYRIYQAAFDRAPDLAGLGYWIGRMDAGASLREVAQGFVGSDEFAIRYGGGNPTNFDYITKLYNNVLHRPAETNGFNYWLDVMDTNRATRAEVLAYFSESSENQAQVIGSITNGFDFTPYTG</sequence>
<dbReference type="Gene3D" id="1.10.3130.20">
    <property type="entry name" value="Phycobilisome linker domain"/>
    <property type="match status" value="1"/>
</dbReference>
<dbReference type="InterPro" id="IPR018511">
    <property type="entry name" value="Hemolysin-typ_Ca-bd_CS"/>
</dbReference>
<dbReference type="GO" id="GO:0008237">
    <property type="term" value="F:metallopeptidase activity"/>
    <property type="evidence" value="ECO:0007669"/>
    <property type="project" value="InterPro"/>
</dbReference>
<keyword evidence="3" id="KW-0479">Metal-binding</keyword>
<accession>A0A6L6PU69</accession>
<dbReference type="Pfam" id="PF00353">
    <property type="entry name" value="HemolysinCabind"/>
    <property type="match status" value="2"/>
</dbReference>
<dbReference type="SMART" id="SM00235">
    <property type="entry name" value="ZnMc"/>
    <property type="match status" value="1"/>
</dbReference>
<dbReference type="PROSITE" id="PS00330">
    <property type="entry name" value="HEMOLYSIN_CALCIUM"/>
    <property type="match status" value="1"/>
</dbReference>
<dbReference type="GO" id="GO:0006508">
    <property type="term" value="P:proteolysis"/>
    <property type="evidence" value="ECO:0007669"/>
    <property type="project" value="InterPro"/>
</dbReference>
<dbReference type="InterPro" id="IPR011049">
    <property type="entry name" value="Serralysin-like_metalloprot_C"/>
</dbReference>
<dbReference type="NCBIfam" id="NF033510">
    <property type="entry name" value="Ca_tandemer"/>
    <property type="match status" value="3"/>
</dbReference>
<protein>
    <submittedName>
        <fullName evidence="7">DUF4214 domain-containing protein</fullName>
    </submittedName>
</protein>
<dbReference type="PRINTS" id="PR00313">
    <property type="entry name" value="CABNDNGRPT"/>
</dbReference>
<dbReference type="Pfam" id="PF13946">
    <property type="entry name" value="DUF4214"/>
    <property type="match status" value="1"/>
</dbReference>
<dbReference type="GO" id="GO:0005509">
    <property type="term" value="F:calcium ion binding"/>
    <property type="evidence" value="ECO:0007669"/>
    <property type="project" value="InterPro"/>
</dbReference>
<dbReference type="SUPFAM" id="SSF51120">
    <property type="entry name" value="beta-Roll"/>
    <property type="match status" value="1"/>
</dbReference>
<dbReference type="Gene3D" id="2.60.40.10">
    <property type="entry name" value="Immunoglobulins"/>
    <property type="match status" value="3"/>
</dbReference>
<feature type="domain" description="Peptidase metallopeptidase" evidence="6">
    <location>
        <begin position="26"/>
        <end position="219"/>
    </location>
</feature>
<keyword evidence="4" id="KW-0378">Hydrolase</keyword>
<keyword evidence="8" id="KW-1185">Reference proteome</keyword>
<evidence type="ECO:0000256" key="2">
    <source>
        <dbReference type="ARBA" id="ARBA00022670"/>
    </source>
</evidence>
<dbReference type="EMBL" id="WNLA01000001">
    <property type="protein sequence ID" value="MTW00789.1"/>
    <property type="molecule type" value="Genomic_DNA"/>
</dbReference>
<dbReference type="InterPro" id="IPR013783">
    <property type="entry name" value="Ig-like_fold"/>
</dbReference>
<dbReference type="InterPro" id="IPR006026">
    <property type="entry name" value="Peptidase_Metallo"/>
</dbReference>
<gene>
    <name evidence="7" type="ORF">GM668_01680</name>
</gene>
<dbReference type="Pfam" id="PF19077">
    <property type="entry name" value="Big_13"/>
    <property type="match status" value="3"/>
</dbReference>
<dbReference type="InterPro" id="IPR038255">
    <property type="entry name" value="PBS_linker_sf"/>
</dbReference>
<evidence type="ECO:0000256" key="5">
    <source>
        <dbReference type="ARBA" id="ARBA00022833"/>
    </source>
</evidence>